<gene>
    <name evidence="2" type="ORF">Z042_20650</name>
</gene>
<dbReference type="EMBL" id="CP007044">
    <property type="protein sequence ID" value="AHG21749.1"/>
    <property type="molecule type" value="Genomic_DNA"/>
</dbReference>
<evidence type="ECO:0000313" key="3">
    <source>
        <dbReference type="Proteomes" id="UP000019030"/>
    </source>
</evidence>
<accession>W0LH87</accession>
<dbReference type="Pfam" id="PF00487">
    <property type="entry name" value="FA_desaturase"/>
    <property type="match status" value="1"/>
</dbReference>
<feature type="domain" description="Fatty acid desaturase" evidence="1">
    <location>
        <begin position="58"/>
        <end position="288"/>
    </location>
</feature>
<dbReference type="eggNOG" id="COG3239">
    <property type="taxonomic scope" value="Bacteria"/>
</dbReference>
<dbReference type="CDD" id="cd03509">
    <property type="entry name" value="DesA_FADS-like"/>
    <property type="match status" value="1"/>
</dbReference>
<dbReference type="Proteomes" id="UP000019030">
    <property type="component" value="Chromosome"/>
</dbReference>
<dbReference type="RefSeq" id="WP_024911684.1">
    <property type="nucleotide sequence ID" value="NZ_CP007044.2"/>
</dbReference>
<reference evidence="2 3" key="1">
    <citation type="submission" date="2014-01" db="EMBL/GenBank/DDBJ databases">
        <title>Isolation of Serratia multitudinisentens RB-25 from Ex-Landfill site.</title>
        <authorList>
            <person name="Robson E.H.J."/>
        </authorList>
    </citation>
    <scope>NUCLEOTIDE SEQUENCE [LARGE SCALE GENOMIC DNA]</scope>
    <source>
        <strain evidence="2 3">RB-25</strain>
    </source>
</reference>
<name>W0LH87_9GAMM</name>
<dbReference type="AlphaFoldDB" id="W0LH87"/>
<keyword evidence="3" id="KW-1185">Reference proteome</keyword>
<dbReference type="GO" id="GO:0006629">
    <property type="term" value="P:lipid metabolic process"/>
    <property type="evidence" value="ECO:0007669"/>
    <property type="project" value="InterPro"/>
</dbReference>
<dbReference type="OrthoDB" id="784276at2"/>
<dbReference type="InterPro" id="IPR005804">
    <property type="entry name" value="FA_desaturase_dom"/>
</dbReference>
<dbReference type="PATRIC" id="fig|1441930.4.peg.4076"/>
<reference evidence="2 3" key="2">
    <citation type="submission" date="2015-03" db="EMBL/GenBank/DDBJ databases">
        <authorList>
            <person name="Chan K.-G."/>
        </authorList>
    </citation>
    <scope>NUCLEOTIDE SEQUENCE [LARGE SCALE GENOMIC DNA]</scope>
    <source>
        <strain evidence="2 3">RB-25</strain>
    </source>
</reference>
<evidence type="ECO:0000259" key="1">
    <source>
        <dbReference type="Pfam" id="PF00487"/>
    </source>
</evidence>
<proteinExistence type="predicted"/>
<dbReference type="HOGENOM" id="CLU_053288_0_0_6"/>
<protein>
    <submittedName>
        <fullName evidence="2">Fatty acid desaturase</fullName>
    </submittedName>
</protein>
<dbReference type="KEGG" id="sfo:Z042_20650"/>
<sequence length="355" mass="40680">MSATSSHSYYLHGEQRAWIQQLARQWHWRLELPTWGMMVLVYGSWFGVVHYWQPLGPWLGTPLLIIATTGYLSLQHELIHGHPTRWPRLNHLLGLLPLAVWYPYGLYRDSHLQHHRDRHLTSPEDDPESYYFSQTQWQRWPTWLPLLTKVRNTLIGRMALGPALDIAATLIKALKAILTGELRTLAMWLVHGALLVPMFIWLQVHGLSAGFYLLAVSYPALGLTKVRSFFEHRAVEAPQARSVINEAAWPWRLLFLNLNYHLVHHDLPGLPWYGLRKVYLAEQEAYRQRSQGFVVAGYGVWLAEYAFTPIAVEVHPFAAADVAGDAQSGWSTISLARWAGAVQDFPTDLAKSRKT</sequence>
<evidence type="ECO:0000313" key="2">
    <source>
        <dbReference type="EMBL" id="AHG21749.1"/>
    </source>
</evidence>
<dbReference type="STRING" id="1441930.Z042_20650"/>
<organism evidence="2 3">
    <name type="scientific">Chania multitudinisentens RB-25</name>
    <dbReference type="NCBI Taxonomy" id="1441930"/>
    <lineage>
        <taxon>Bacteria</taxon>
        <taxon>Pseudomonadati</taxon>
        <taxon>Pseudomonadota</taxon>
        <taxon>Gammaproteobacteria</taxon>
        <taxon>Enterobacterales</taxon>
        <taxon>Yersiniaceae</taxon>
        <taxon>Chania</taxon>
    </lineage>
</organism>